<keyword evidence="9" id="KW-0325">Glycoprotein</keyword>
<dbReference type="OMA" id="GIDCQGG"/>
<keyword evidence="8" id="KW-1015">Disulfide bond</keyword>
<gene>
    <name evidence="14 16 17" type="primary">inhbc.2</name>
</gene>
<keyword evidence="6 12" id="KW-0732">Signal</keyword>
<dbReference type="InterPro" id="IPR001318">
    <property type="entry name" value="Inhibin_betaC"/>
</dbReference>
<dbReference type="Pfam" id="PF00019">
    <property type="entry name" value="TGF_beta"/>
    <property type="match status" value="1"/>
</dbReference>
<evidence type="ECO:0000256" key="6">
    <source>
        <dbReference type="ARBA" id="ARBA00022729"/>
    </source>
</evidence>
<evidence type="ECO:0000256" key="1">
    <source>
        <dbReference type="ARBA" id="ARBA00002588"/>
    </source>
</evidence>
<dbReference type="PROSITE" id="PS51362">
    <property type="entry name" value="TGF_BETA_2"/>
    <property type="match status" value="1"/>
</dbReference>
<dbReference type="InterPro" id="IPR015615">
    <property type="entry name" value="TGF-beta-rel"/>
</dbReference>
<dbReference type="PANTHER" id="PTHR11848:SF301">
    <property type="entry name" value="INHIBIN BETA C CHAIN"/>
    <property type="match status" value="1"/>
</dbReference>
<dbReference type="InterPro" id="IPR029034">
    <property type="entry name" value="Cystine-knot_cytokine"/>
</dbReference>
<dbReference type="GeneID" id="100494560"/>
<evidence type="ECO:0000256" key="4">
    <source>
        <dbReference type="ARBA" id="ARBA00022525"/>
    </source>
</evidence>
<dbReference type="PANTHER" id="PTHR11848">
    <property type="entry name" value="TGF-BETA FAMILY"/>
    <property type="match status" value="1"/>
</dbReference>
<reference evidence="16" key="3">
    <citation type="submission" date="2025-04" db="UniProtKB">
        <authorList>
            <consortium name="RefSeq"/>
        </authorList>
    </citation>
    <scope>IDENTIFICATION</scope>
    <source>
        <strain evidence="16">Nigerian</strain>
        <tissue evidence="16">Liver and blood</tissue>
    </source>
</reference>
<evidence type="ECO:0000313" key="16">
    <source>
        <dbReference type="RefSeq" id="XP_002939474.1"/>
    </source>
</evidence>
<dbReference type="Gene3D" id="2.10.90.10">
    <property type="entry name" value="Cystine-knot cytokines"/>
    <property type="match status" value="1"/>
</dbReference>
<dbReference type="Gene3D" id="2.60.120.970">
    <property type="match status" value="1"/>
</dbReference>
<keyword evidence="7 11" id="KW-0339">Growth factor</keyword>
<dbReference type="FunFam" id="2.10.90.10:FF:000005">
    <property type="entry name" value="Inhibin beta A chain"/>
    <property type="match status" value="1"/>
</dbReference>
<dbReference type="InterPro" id="IPR001839">
    <property type="entry name" value="TGF-b_C"/>
</dbReference>
<comment type="function">
    <text evidence="1">Inhibins and activins inhibit and activate, respectively, the secretion of follitropin by the pituitary gland. Inhibins/activins are involved in regulating a number of diverse functions such as hypothalamic and pituitary hormone secretion, gonadal hormone secretion, germ cell development and maturation, erythroid differentiation, insulin secretion, nerve cell survival, embryonic axial development or bone growth, depending on their subunit composition. Inhibins appear to oppose the functions of activins.</text>
</comment>
<reference evidence="14" key="2">
    <citation type="submission" date="2020-05" db="UniProtKB">
        <authorList>
            <consortium name="Ensembl"/>
        </authorList>
    </citation>
    <scope>IDENTIFICATION</scope>
</reference>
<comment type="subcellular location">
    <subcellularLocation>
        <location evidence="2">Secreted</location>
    </subcellularLocation>
</comment>
<dbReference type="SUPFAM" id="SSF57501">
    <property type="entry name" value="Cystine-knot cytokines"/>
    <property type="match status" value="1"/>
</dbReference>
<protein>
    <submittedName>
        <fullName evidence="16">Inhibin beta C chain</fullName>
    </submittedName>
    <submittedName>
        <fullName evidence="14">Inhibin, beta C, gene 2</fullName>
    </submittedName>
</protein>
<dbReference type="AGR" id="Xenbase:XB-GENE-1217521"/>
<dbReference type="Bgee" id="ENSXETG00000038306">
    <property type="expression patterns" value="Expressed in liver and 3 other cell types or tissues"/>
</dbReference>
<dbReference type="RefSeq" id="XP_002939474.1">
    <property type="nucleotide sequence ID" value="XM_002939428.5"/>
</dbReference>
<keyword evidence="15" id="KW-1185">Reference proteome</keyword>
<dbReference type="GO" id="GO:0008083">
    <property type="term" value="F:growth factor activity"/>
    <property type="evidence" value="ECO:0007669"/>
    <property type="project" value="UniProtKB-KW"/>
</dbReference>
<feature type="domain" description="TGF-beta family profile" evidence="13">
    <location>
        <begin position="236"/>
        <end position="354"/>
    </location>
</feature>
<dbReference type="GeneTree" id="ENSGT00940000160065"/>
<dbReference type="PROSITE" id="PS00250">
    <property type="entry name" value="TGF_BETA_1"/>
    <property type="match status" value="1"/>
</dbReference>
<dbReference type="OrthoDB" id="6516235at2759"/>
<evidence type="ECO:0000256" key="5">
    <source>
        <dbReference type="ARBA" id="ARBA00022702"/>
    </source>
</evidence>
<evidence type="ECO:0000256" key="8">
    <source>
        <dbReference type="ARBA" id="ARBA00023157"/>
    </source>
</evidence>
<keyword evidence="4" id="KW-0964">Secreted</keyword>
<dbReference type="Proteomes" id="UP000008143">
    <property type="component" value="Chromosome 2"/>
</dbReference>
<evidence type="ECO:0000256" key="9">
    <source>
        <dbReference type="ARBA" id="ARBA00023180"/>
    </source>
</evidence>
<dbReference type="GO" id="GO:0007178">
    <property type="term" value="P:cell surface receptor protein serine/threonine kinase signaling pathway"/>
    <property type="evidence" value="ECO:0000318"/>
    <property type="project" value="GO_Central"/>
</dbReference>
<reference evidence="14" key="1">
    <citation type="journal article" date="2010" name="Science">
        <title>The genome of the Western clawed frog Xenopus tropicalis.</title>
        <authorList>
            <person name="Hellsten U."/>
            <person name="Harland R.M."/>
            <person name="Gilchrist M.J."/>
            <person name="Hendrix D."/>
            <person name="Jurka J."/>
            <person name="Kapitonov V."/>
            <person name="Ovcharenko I."/>
            <person name="Putnam N.H."/>
            <person name="Shu S."/>
            <person name="Taher L."/>
            <person name="Blitz I.L."/>
            <person name="Blumberg B."/>
            <person name="Dichmann D.S."/>
            <person name="Dubchak I."/>
            <person name="Amaya E."/>
            <person name="Detter J.C."/>
            <person name="Fletcher R."/>
            <person name="Gerhard D.S."/>
            <person name="Goodstein D."/>
            <person name="Graves T."/>
            <person name="Grigoriev I.V."/>
            <person name="Grimwood J."/>
            <person name="Kawashima T."/>
            <person name="Lindquist E."/>
            <person name="Lucas S.M."/>
            <person name="Mead P.E."/>
            <person name="Mitros T."/>
            <person name="Ogino H."/>
            <person name="Ohta Y."/>
            <person name="Poliakov A.V."/>
            <person name="Pollet N."/>
            <person name="Robert J."/>
            <person name="Salamov A."/>
            <person name="Sater A.K."/>
            <person name="Schmutz J."/>
            <person name="Terry A."/>
            <person name="Vize P.D."/>
            <person name="Warren W.C."/>
            <person name="Wells D."/>
            <person name="Wills A."/>
            <person name="Wilson R.K."/>
            <person name="Zimmerman L.B."/>
            <person name="Zorn A.M."/>
            <person name="Grainger R."/>
            <person name="Grammer T."/>
            <person name="Khokha M.K."/>
            <person name="Richardson P.M."/>
            <person name="Rokhsar D.S."/>
        </authorList>
    </citation>
    <scope>NUCLEOTIDE SEQUENCE [LARGE SCALE GENOMIC DNA]</scope>
    <source>
        <strain evidence="14">Nigerian</strain>
    </source>
</reference>
<evidence type="ECO:0000256" key="2">
    <source>
        <dbReference type="ARBA" id="ARBA00004613"/>
    </source>
</evidence>
<evidence type="ECO:0000256" key="11">
    <source>
        <dbReference type="RuleBase" id="RU000354"/>
    </source>
</evidence>
<dbReference type="PRINTS" id="PR00672">
    <property type="entry name" value="INHIBINBC"/>
</dbReference>
<evidence type="ECO:0000256" key="10">
    <source>
        <dbReference type="ARBA" id="ARBA00026046"/>
    </source>
</evidence>
<evidence type="ECO:0000256" key="3">
    <source>
        <dbReference type="ARBA" id="ARBA00006656"/>
    </source>
</evidence>
<dbReference type="SMART" id="SM00204">
    <property type="entry name" value="TGFB"/>
    <property type="match status" value="1"/>
</dbReference>
<sequence length="354" mass="40061">MNTASVLPLLLVTIQISLSASSSSGCSTFRKQVGAQNEKEMLFEMAKKNILSKLHLKQRPKISHTISREALAQALLRLNIRVQEDLLSSREQAEELDSDQDYEVISFADIESSQASQTILHFHLSAEKGTYREIHNAALWLYLQSDPSKKLAIQITTSLAKEKSSTEMIHREIVRSGWYTLPLPMLTQAALGDGEENIYLYLECLNCTGQPVIRNISDAQRPFLVVKAHNQREDHRFRRHITECSSDVDMCCRKNFYIDFKEIGWTDWIISPEGYNMNYCEGRCPVHLARVPGIAASSHTAILSLIKANNLYASFSSCCVPTKRRPLSLLYFDMYNSIVKTDIPDMIVESCGCT</sequence>
<feature type="chain" id="PRO_5044634139" evidence="12">
    <location>
        <begin position="20"/>
        <end position="354"/>
    </location>
</feature>
<evidence type="ECO:0000313" key="17">
    <source>
        <dbReference type="Xenbase" id="XB-GENE-1217521"/>
    </source>
</evidence>
<comment type="similarity">
    <text evidence="3 11">Belongs to the TGF-beta family.</text>
</comment>
<dbReference type="KEGG" id="xtr:100494560"/>
<evidence type="ECO:0000313" key="14">
    <source>
        <dbReference type="Ensembl" id="ENSXETP00000086108"/>
    </source>
</evidence>
<evidence type="ECO:0000313" key="15">
    <source>
        <dbReference type="Proteomes" id="UP000008143"/>
    </source>
</evidence>
<dbReference type="AlphaFoldDB" id="A0A6I8RMP3"/>
<dbReference type="GO" id="GO:0005125">
    <property type="term" value="F:cytokine activity"/>
    <property type="evidence" value="ECO:0000318"/>
    <property type="project" value="GO_Central"/>
</dbReference>
<proteinExistence type="inferred from homology"/>
<dbReference type="CTD" id="100494560"/>
<dbReference type="GO" id="GO:0005179">
    <property type="term" value="F:hormone activity"/>
    <property type="evidence" value="ECO:0007669"/>
    <property type="project" value="UniProtKB-KW"/>
</dbReference>
<feature type="signal peptide" evidence="12">
    <location>
        <begin position="1"/>
        <end position="19"/>
    </location>
</feature>
<keyword evidence="5" id="KW-0372">Hormone</keyword>
<dbReference type="GO" id="GO:0005615">
    <property type="term" value="C:extracellular space"/>
    <property type="evidence" value="ECO:0000318"/>
    <property type="project" value="GO_Central"/>
</dbReference>
<dbReference type="Ensembl" id="ENSXETT00000074861">
    <property type="protein sequence ID" value="ENSXETP00000086108"/>
    <property type="gene ID" value="ENSXETG00000038306"/>
</dbReference>
<name>A0A6I8RMP3_XENTR</name>
<dbReference type="Reactome" id="R-XTR-209822">
    <property type="pathway name" value="Glycoprotein hormones"/>
</dbReference>
<evidence type="ECO:0000256" key="12">
    <source>
        <dbReference type="SAM" id="SignalP"/>
    </source>
</evidence>
<dbReference type="InterPro" id="IPR017948">
    <property type="entry name" value="TGFb_CS"/>
</dbReference>
<evidence type="ECO:0000256" key="7">
    <source>
        <dbReference type="ARBA" id="ARBA00023030"/>
    </source>
</evidence>
<dbReference type="Xenbase" id="XB-GENE-1217521">
    <property type="gene designation" value="inhbc.2"/>
</dbReference>
<comment type="subunit">
    <text evidence="10">Homodimeric or heterodimeric through association with alpha and beta subunits, linked by one or more disulfide bonds. Inhibins are heterodimers of one alpha and one beta subunit. Activins are homo- or heterodimers of beta subunits only.</text>
</comment>
<organism evidence="14">
    <name type="scientific">Xenopus tropicalis</name>
    <name type="common">Western clawed frog</name>
    <name type="synonym">Silurana tropicalis</name>
    <dbReference type="NCBI Taxonomy" id="8364"/>
    <lineage>
        <taxon>Eukaryota</taxon>
        <taxon>Metazoa</taxon>
        <taxon>Chordata</taxon>
        <taxon>Craniata</taxon>
        <taxon>Vertebrata</taxon>
        <taxon>Euteleostomi</taxon>
        <taxon>Amphibia</taxon>
        <taxon>Batrachia</taxon>
        <taxon>Anura</taxon>
        <taxon>Pipoidea</taxon>
        <taxon>Pipidae</taxon>
        <taxon>Xenopodinae</taxon>
        <taxon>Xenopus</taxon>
        <taxon>Silurana</taxon>
    </lineage>
</organism>
<evidence type="ECO:0000259" key="13">
    <source>
        <dbReference type="PROSITE" id="PS51362"/>
    </source>
</evidence>
<accession>A0A6I8RMP3</accession>